<gene>
    <name evidence="8" type="primary">MTTP</name>
    <name evidence="8" type="ORF">g.10211</name>
</gene>
<proteinExistence type="predicted"/>
<evidence type="ECO:0000256" key="6">
    <source>
        <dbReference type="SAM" id="MobiDB-lite"/>
    </source>
</evidence>
<keyword evidence="4" id="KW-0256">Endoplasmic reticulum</keyword>
<organism evidence="8">
    <name type="scientific">Aceria tosichella</name>
    <name type="common">wheat curl mite</name>
    <dbReference type="NCBI Taxonomy" id="561515"/>
    <lineage>
        <taxon>Eukaryota</taxon>
        <taxon>Metazoa</taxon>
        <taxon>Ecdysozoa</taxon>
        <taxon>Arthropoda</taxon>
        <taxon>Chelicerata</taxon>
        <taxon>Arachnida</taxon>
        <taxon>Acari</taxon>
        <taxon>Acariformes</taxon>
        <taxon>Trombidiformes</taxon>
        <taxon>Prostigmata</taxon>
        <taxon>Eupodina</taxon>
        <taxon>Eriophyoidea</taxon>
        <taxon>Eriophyidae</taxon>
        <taxon>Eriophyinae</taxon>
        <taxon>Aceriini</taxon>
        <taxon>Aceria</taxon>
    </lineage>
</organism>
<evidence type="ECO:0000259" key="7">
    <source>
        <dbReference type="PROSITE" id="PS51211"/>
    </source>
</evidence>
<evidence type="ECO:0000256" key="4">
    <source>
        <dbReference type="ARBA" id="ARBA00022824"/>
    </source>
</evidence>
<dbReference type="PROSITE" id="PS51211">
    <property type="entry name" value="VITELLOGENIN"/>
    <property type="match status" value="1"/>
</dbReference>
<dbReference type="Gene3D" id="1.25.10.20">
    <property type="entry name" value="Vitellinogen, superhelical"/>
    <property type="match status" value="1"/>
</dbReference>
<dbReference type="GO" id="GO:0008289">
    <property type="term" value="F:lipid binding"/>
    <property type="evidence" value="ECO:0007669"/>
    <property type="project" value="InterPro"/>
</dbReference>
<dbReference type="SUPFAM" id="SSF48431">
    <property type="entry name" value="Lipovitellin-phosvitin complex, superhelical domain"/>
    <property type="match status" value="1"/>
</dbReference>
<dbReference type="GO" id="GO:0005548">
    <property type="term" value="F:phospholipid transporter activity"/>
    <property type="evidence" value="ECO:0007669"/>
    <property type="project" value="InterPro"/>
</dbReference>
<feature type="domain" description="Vitellogenin" evidence="7">
    <location>
        <begin position="37"/>
        <end position="761"/>
    </location>
</feature>
<reference evidence="8" key="1">
    <citation type="submission" date="2018-10" db="EMBL/GenBank/DDBJ databases">
        <title>Transcriptome assembly of Aceria tosichella (Wheat curl mite) Type 2.</title>
        <authorList>
            <person name="Scully E.D."/>
            <person name="Geib S.M."/>
            <person name="Palmer N.A."/>
            <person name="Gupta A.K."/>
            <person name="Sarath G."/>
            <person name="Tatineni S."/>
        </authorList>
    </citation>
    <scope>NUCLEOTIDE SEQUENCE</scope>
    <source>
        <strain evidence="8">LincolnNE</strain>
    </source>
</reference>
<feature type="region of interest" description="Disordered" evidence="6">
    <location>
        <begin position="776"/>
        <end position="798"/>
    </location>
</feature>
<dbReference type="InterPro" id="IPR045811">
    <property type="entry name" value="MTP_lip-bd"/>
</dbReference>
<comment type="subcellular location">
    <subcellularLocation>
        <location evidence="1">Endoplasmic reticulum</location>
    </subcellularLocation>
</comment>
<dbReference type="InterPro" id="IPR011030">
    <property type="entry name" value="Lipovitellin_superhlx_dom"/>
</dbReference>
<dbReference type="GO" id="GO:0005794">
    <property type="term" value="C:Golgi apparatus"/>
    <property type="evidence" value="ECO:0007669"/>
    <property type="project" value="TreeGrafter"/>
</dbReference>
<evidence type="ECO:0000313" key="8">
    <source>
        <dbReference type="EMBL" id="MDE46141.1"/>
    </source>
</evidence>
<dbReference type="GO" id="GO:0042157">
    <property type="term" value="P:lipoprotein metabolic process"/>
    <property type="evidence" value="ECO:0007669"/>
    <property type="project" value="TreeGrafter"/>
</dbReference>
<comment type="caution">
    <text evidence="5">Lacks conserved residue(s) required for the propagation of feature annotation.</text>
</comment>
<dbReference type="InterPro" id="IPR001747">
    <property type="entry name" value="Vitellogenin_N"/>
</dbReference>
<evidence type="ECO:0000256" key="1">
    <source>
        <dbReference type="ARBA" id="ARBA00004240"/>
    </source>
</evidence>
<dbReference type="Pfam" id="PF19444">
    <property type="entry name" value="MTP_lip_bd"/>
    <property type="match status" value="1"/>
</dbReference>
<evidence type="ECO:0000256" key="2">
    <source>
        <dbReference type="ARBA" id="ARBA00022448"/>
    </source>
</evidence>
<feature type="region of interest" description="Disordered" evidence="6">
    <location>
        <begin position="209"/>
        <end position="228"/>
    </location>
</feature>
<feature type="compositionally biased region" description="Low complexity" evidence="6">
    <location>
        <begin position="785"/>
        <end position="794"/>
    </location>
</feature>
<evidence type="ECO:0000256" key="3">
    <source>
        <dbReference type="ARBA" id="ARBA00022729"/>
    </source>
</evidence>
<accession>A0A6G1S7F0</accession>
<dbReference type="EMBL" id="GGYP01001370">
    <property type="protein sequence ID" value="MDE46141.1"/>
    <property type="molecule type" value="Transcribed_RNA"/>
</dbReference>
<dbReference type="GO" id="GO:0005783">
    <property type="term" value="C:endoplasmic reticulum"/>
    <property type="evidence" value="ECO:0007669"/>
    <property type="project" value="UniProtKB-SubCell"/>
</dbReference>
<dbReference type="AlphaFoldDB" id="A0A6G1S7F0"/>
<dbReference type="PANTHER" id="PTHR13024">
    <property type="entry name" value="MICROSOMAL TRIGLYCERIDE TRANSFER PROTEIN, LARGE SUBUNIT"/>
    <property type="match status" value="1"/>
</dbReference>
<dbReference type="GO" id="GO:0016323">
    <property type="term" value="C:basolateral plasma membrane"/>
    <property type="evidence" value="ECO:0007669"/>
    <property type="project" value="TreeGrafter"/>
</dbReference>
<sequence length="1002" mass="112255">MLSINKAILAKQGTQALVKPITLVSLCCVALVYAASFSSGVYNEYVYNYEVQVASGPNGFRFKAKASLDVLYAAKAIDAIQDNNEIGSHQQHTNEETSYTDSLLVRLKLTEPMFYTGAGDDTPTPLIIDSRYNKLYNPDHNLYAHIVTLSNGTAIVKEIYTHQSDATTFKNIKKSILLNLLPTNHHLLSPSQQQQLEYISIKPIQSPSSSSTSSCIHDNNEEQPELFSPDSISQVEIIAKARKPSPAESTTASNAINKQINLPTVFQTVNGQQNVTFRSRVFAQAESNLTTKFSLELVNQIKSNAHEKFDQADSMASAIKLLDERQKYQLDSTELERERKICSTHHCDLTLAETFQNYRESLTDESMASVEAAVAFLRLLERLRSSKGTSVSDIMAVLRKSRGNQGVESSFLDVLAAARTKDSISAALKHIKLPKNHNLDIAERFLSVLSVACKTASKMHLRRPLKSPYYFTPTKPLGRDRAAKQQQARMASLEYIAGEFLNMFEQVPSNKWASIKLRQSSLLTLSTLVNANNHEHNYENVNDAMNLKVEQLLFDELKACDHSDTDCRVVAMNAIGNVGRLTEAQFSVLKDQVLQFGRRESNAAMKVLRDLLQNQAKDKPLDVEFYKNLKDFLLRIVYDHSQETTSRVLAAEMIVRFVPNFLASVELLNHLPSFGNNELATMIYSRMQSLRPDDLAKHHENWYWKSCIINGTSTSFIKTMARTDSLNASYGVNVELLNRGKVFKESSFDVFLDTKQRTQDLFSLNIFARGLAKFASGDSGGESSGGSDESSSGPSDDDEATMAGMSLRLLGGYLRPYVFFTGMGELMSHIWHQTASKPTTAFNGNLLLMDHQEGYPLISGFVAEQQMRGVLSIDVSGWITVSWFWKKNSHSVVTTKAAINVQASQSVFTSYDNLWDSHLFSFGGQALIDFVADAHFTPMPVRTCLQVTQPEFMVRYNSRRHKQTMTNEVSRKMTRRNYYIGAKSYSLNSENNKMCSALIDEL</sequence>
<dbReference type="PANTHER" id="PTHR13024:SF0">
    <property type="entry name" value="MICROSOMAL TRIACYLGLYCEROL TRANSFER PROTEIN"/>
    <property type="match status" value="1"/>
</dbReference>
<name>A0A6G1S7F0_9ACAR</name>
<keyword evidence="2" id="KW-0813">Transport</keyword>
<protein>
    <submittedName>
        <fullName evidence="8">Microsomal triglyceride transfer protein large subunit</fullName>
    </submittedName>
</protein>
<dbReference type="InterPro" id="IPR039988">
    <property type="entry name" value="MTTP"/>
</dbReference>
<keyword evidence="3" id="KW-0732">Signal</keyword>
<evidence type="ECO:0000256" key="5">
    <source>
        <dbReference type="PROSITE-ProRule" id="PRU00557"/>
    </source>
</evidence>